<evidence type="ECO:0000313" key="3">
    <source>
        <dbReference type="Proteomes" id="UP000800097"/>
    </source>
</evidence>
<evidence type="ECO:0000313" key="2">
    <source>
        <dbReference type="EMBL" id="KAF2274865.1"/>
    </source>
</evidence>
<reference evidence="2" key="1">
    <citation type="journal article" date="2020" name="Stud. Mycol.">
        <title>101 Dothideomycetes genomes: a test case for predicting lifestyles and emergence of pathogens.</title>
        <authorList>
            <person name="Haridas S."/>
            <person name="Albert R."/>
            <person name="Binder M."/>
            <person name="Bloem J."/>
            <person name="Labutti K."/>
            <person name="Salamov A."/>
            <person name="Andreopoulos B."/>
            <person name="Baker S."/>
            <person name="Barry K."/>
            <person name="Bills G."/>
            <person name="Bluhm B."/>
            <person name="Cannon C."/>
            <person name="Castanera R."/>
            <person name="Culley D."/>
            <person name="Daum C."/>
            <person name="Ezra D."/>
            <person name="Gonzalez J."/>
            <person name="Henrissat B."/>
            <person name="Kuo A."/>
            <person name="Liang C."/>
            <person name="Lipzen A."/>
            <person name="Lutzoni F."/>
            <person name="Magnuson J."/>
            <person name="Mondo S."/>
            <person name="Nolan M."/>
            <person name="Ohm R."/>
            <person name="Pangilinan J."/>
            <person name="Park H.-J."/>
            <person name="Ramirez L."/>
            <person name="Alfaro M."/>
            <person name="Sun H."/>
            <person name="Tritt A."/>
            <person name="Yoshinaga Y."/>
            <person name="Zwiers L.-H."/>
            <person name="Turgeon B."/>
            <person name="Goodwin S."/>
            <person name="Spatafora J."/>
            <person name="Crous P."/>
            <person name="Grigoriev I."/>
        </authorList>
    </citation>
    <scope>NUCLEOTIDE SEQUENCE</scope>
    <source>
        <strain evidence="2">CBS 379.55</strain>
    </source>
</reference>
<dbReference type="Pfam" id="PF00856">
    <property type="entry name" value="SET"/>
    <property type="match status" value="1"/>
</dbReference>
<proteinExistence type="predicted"/>
<dbReference type="PANTHER" id="PTHR47332:SF4">
    <property type="entry name" value="SET DOMAIN-CONTAINING PROTEIN 5"/>
    <property type="match status" value="1"/>
</dbReference>
<dbReference type="EMBL" id="ML986500">
    <property type="protein sequence ID" value="KAF2274865.1"/>
    <property type="molecule type" value="Genomic_DNA"/>
</dbReference>
<dbReference type="RefSeq" id="XP_033652404.1">
    <property type="nucleotide sequence ID" value="XM_033797057.1"/>
</dbReference>
<dbReference type="OrthoDB" id="265717at2759"/>
<dbReference type="InterPro" id="IPR053185">
    <property type="entry name" value="SET_domain_protein"/>
</dbReference>
<name>A0A6A6JF20_WESOR</name>
<dbReference type="SMART" id="SM00317">
    <property type="entry name" value="SET"/>
    <property type="match status" value="1"/>
</dbReference>
<gene>
    <name evidence="2" type="ORF">EI97DRAFT_421520</name>
</gene>
<dbReference type="InterPro" id="IPR001214">
    <property type="entry name" value="SET_dom"/>
</dbReference>
<dbReference type="InterPro" id="IPR046341">
    <property type="entry name" value="SET_dom_sf"/>
</dbReference>
<feature type="domain" description="SET" evidence="1">
    <location>
        <begin position="12"/>
        <end position="154"/>
    </location>
</feature>
<dbReference type="InterPro" id="IPR011990">
    <property type="entry name" value="TPR-like_helical_dom_sf"/>
</dbReference>
<dbReference type="Gene3D" id="2.170.270.10">
    <property type="entry name" value="SET domain"/>
    <property type="match status" value="1"/>
</dbReference>
<dbReference type="Gene3D" id="1.25.40.10">
    <property type="entry name" value="Tetratricopeptide repeat domain"/>
    <property type="match status" value="1"/>
</dbReference>
<dbReference type="Proteomes" id="UP000800097">
    <property type="component" value="Unassembled WGS sequence"/>
</dbReference>
<organism evidence="2 3">
    <name type="scientific">Westerdykella ornata</name>
    <dbReference type="NCBI Taxonomy" id="318751"/>
    <lineage>
        <taxon>Eukaryota</taxon>
        <taxon>Fungi</taxon>
        <taxon>Dikarya</taxon>
        <taxon>Ascomycota</taxon>
        <taxon>Pezizomycotina</taxon>
        <taxon>Dothideomycetes</taxon>
        <taxon>Pleosporomycetidae</taxon>
        <taxon>Pleosporales</taxon>
        <taxon>Sporormiaceae</taxon>
        <taxon>Westerdykella</taxon>
    </lineage>
</organism>
<dbReference type="PROSITE" id="PS50280">
    <property type="entry name" value="SET"/>
    <property type="match status" value="1"/>
</dbReference>
<evidence type="ECO:0000259" key="1">
    <source>
        <dbReference type="PROSITE" id="PS50280"/>
    </source>
</evidence>
<keyword evidence="3" id="KW-1185">Reference proteome</keyword>
<dbReference type="GeneID" id="54550232"/>
<dbReference type="SUPFAM" id="SSF82199">
    <property type="entry name" value="SET domain"/>
    <property type="match status" value="1"/>
</dbReference>
<dbReference type="AlphaFoldDB" id="A0A6A6JF20"/>
<protein>
    <submittedName>
        <fullName evidence="2">SET domain-containing protein</fullName>
    </submittedName>
</protein>
<sequence>MVPRLSNGVDTPLFEIKQIPRKGRGLVARINVATGTRILCEKPLLTVQSEYTTPVDAENMFAAQLKALPKASQREFLSLHNTNPGKYPFTGIVRTNALPCGPSSSVGAVYPTICLINHSCVPNCNHSWNSDTGRETIHAIRPIEAGEEITIAYDCGRVSAVRRAFLKVNFGFDCICRACSLPAAELAASDARRERIQALDDAIGDASRMASRPSDCLRDCHALLQALRKEYDGCTVVLSARAYYDAFQICIAHGDEARASVFAERAYKIRVICEGEDSLETQRMLSFARNPASHPTFGICSFGWKRSRAMVPKGLDAEQFEEWLFKMK</sequence>
<dbReference type="PANTHER" id="PTHR47332">
    <property type="entry name" value="SET DOMAIN-CONTAINING PROTEIN 5"/>
    <property type="match status" value="1"/>
</dbReference>
<accession>A0A6A6JF20</accession>
<dbReference type="CDD" id="cd20071">
    <property type="entry name" value="SET_SMYD"/>
    <property type="match status" value="1"/>
</dbReference>